<keyword evidence="1" id="KW-0614">Plasmid</keyword>
<dbReference type="Proteomes" id="UP000479114">
    <property type="component" value="Plasmid unnamed1"/>
</dbReference>
<organism evidence="1 2">
    <name type="scientific">Paenibacillus rhizovicinus</name>
    <dbReference type="NCBI Taxonomy" id="2704463"/>
    <lineage>
        <taxon>Bacteria</taxon>
        <taxon>Bacillati</taxon>
        <taxon>Bacillota</taxon>
        <taxon>Bacilli</taxon>
        <taxon>Bacillales</taxon>
        <taxon>Paenibacillaceae</taxon>
        <taxon>Paenibacillus</taxon>
    </lineage>
</organism>
<evidence type="ECO:0000313" key="2">
    <source>
        <dbReference type="Proteomes" id="UP000479114"/>
    </source>
</evidence>
<keyword evidence="2" id="KW-1185">Reference proteome</keyword>
<accession>A0A6C0PAU6</accession>
<dbReference type="RefSeq" id="WP_162645702.1">
    <property type="nucleotide sequence ID" value="NZ_CP048287.1"/>
</dbReference>
<gene>
    <name evidence="1" type="ORF">GZH47_32235</name>
</gene>
<dbReference type="KEGG" id="prz:GZH47_32235"/>
<name>A0A6C0PAU6_9BACL</name>
<protein>
    <submittedName>
        <fullName evidence="1">Uncharacterized protein</fullName>
    </submittedName>
</protein>
<sequence length="285" mass="32593">MGEWAKPNDFSAVFRLTSSKYADAFLDKGSIKFNTPQSWIDYSKKYGDGRGDSYEGTLAFCDSLDVERISELTQKYESGCILNPNTRPLLKETSGRRLFMKDKRSLELPCFCVYIMKNSLFPCPDSEGQHRVTANIPASYFRDFSDNSLPEDIEKLPLEDQPALIVISDFEEFKNRLYKALRQLGLEDAEILIGNVSYFDFETHGSNGWMDFGGPKYHKELLVKNIRFAEQSEARVIIKTNKKEVIERLNVAPIDLGCMKDIAQVHKGYLHEGMGVEMTVDIYEE</sequence>
<evidence type="ECO:0000313" key="1">
    <source>
        <dbReference type="EMBL" id="QHW35556.1"/>
    </source>
</evidence>
<dbReference type="AlphaFoldDB" id="A0A6C0PAU6"/>
<proteinExistence type="predicted"/>
<geneLocation type="plasmid" evidence="1 2">
    <name>unnamed1</name>
</geneLocation>
<dbReference type="EMBL" id="CP048287">
    <property type="protein sequence ID" value="QHW35556.1"/>
    <property type="molecule type" value="Genomic_DNA"/>
</dbReference>
<reference evidence="1 2" key="1">
    <citation type="submission" date="2020-02" db="EMBL/GenBank/DDBJ databases">
        <title>Paenibacillus sp. nov., isolated from rhizosphere soil of tomato.</title>
        <authorList>
            <person name="Weon H.-Y."/>
            <person name="Lee S.A."/>
        </authorList>
    </citation>
    <scope>NUCLEOTIDE SEQUENCE [LARGE SCALE GENOMIC DNA]</scope>
    <source>
        <strain evidence="1 2">14171R-81</strain>
        <plasmid evidence="1 2">unnamed1</plasmid>
    </source>
</reference>